<comment type="caution">
    <text evidence="1">The sequence shown here is derived from an EMBL/GenBank/DDBJ whole genome shotgun (WGS) entry which is preliminary data.</text>
</comment>
<evidence type="ECO:0000313" key="2">
    <source>
        <dbReference type="Proteomes" id="UP000266723"/>
    </source>
</evidence>
<protein>
    <submittedName>
        <fullName evidence="1">Uncharacterized protein</fullName>
    </submittedName>
</protein>
<accession>A0ABQ7EMC5</accession>
<sequence length="173" mass="19188">MVFGRVATLVDFCHVTMKLNHHQSLDLSRPACGGSGSATAGIVLFLPPSIILVAQTWSEFQQFEDGCVEVSYLGIFVLGSSIVITLPTFKRFNGVLSSLYLIFWFVKMECQRCPISAVRGHRIVSSFNIGNVFRFQLMKRQSGEVVWFLGLQPTGSPDFLVRGCGAYAQSRRS</sequence>
<evidence type="ECO:0000313" key="1">
    <source>
        <dbReference type="EMBL" id="KAF3597606.1"/>
    </source>
</evidence>
<keyword evidence="2" id="KW-1185">Reference proteome</keyword>
<organism evidence="1 2">
    <name type="scientific">Brassica cretica</name>
    <name type="common">Mustard</name>
    <dbReference type="NCBI Taxonomy" id="69181"/>
    <lineage>
        <taxon>Eukaryota</taxon>
        <taxon>Viridiplantae</taxon>
        <taxon>Streptophyta</taxon>
        <taxon>Embryophyta</taxon>
        <taxon>Tracheophyta</taxon>
        <taxon>Spermatophyta</taxon>
        <taxon>Magnoliopsida</taxon>
        <taxon>eudicotyledons</taxon>
        <taxon>Gunneridae</taxon>
        <taxon>Pentapetalae</taxon>
        <taxon>rosids</taxon>
        <taxon>malvids</taxon>
        <taxon>Brassicales</taxon>
        <taxon>Brassicaceae</taxon>
        <taxon>Brassiceae</taxon>
        <taxon>Brassica</taxon>
    </lineage>
</organism>
<dbReference type="Proteomes" id="UP000266723">
    <property type="component" value="Unassembled WGS sequence"/>
</dbReference>
<gene>
    <name evidence="1" type="ORF">DY000_02022629</name>
</gene>
<proteinExistence type="predicted"/>
<reference evidence="1 2" key="1">
    <citation type="journal article" date="2020" name="BMC Genomics">
        <title>Intraspecific diversification of the crop wild relative Brassica cretica Lam. using demographic model selection.</title>
        <authorList>
            <person name="Kioukis A."/>
            <person name="Michalopoulou V.A."/>
            <person name="Briers L."/>
            <person name="Pirintsos S."/>
            <person name="Studholme D.J."/>
            <person name="Pavlidis P."/>
            <person name="Sarris P.F."/>
        </authorList>
    </citation>
    <scope>NUCLEOTIDE SEQUENCE [LARGE SCALE GENOMIC DNA]</scope>
    <source>
        <strain evidence="2">cv. PFS-1207/04</strain>
    </source>
</reference>
<dbReference type="EMBL" id="QGKV02000299">
    <property type="protein sequence ID" value="KAF3597606.1"/>
    <property type="molecule type" value="Genomic_DNA"/>
</dbReference>
<name>A0ABQ7EMC5_BRACR</name>